<dbReference type="EMBL" id="KZ773434">
    <property type="protein sequence ID" value="PTQ26584.1"/>
    <property type="molecule type" value="Genomic_DNA"/>
</dbReference>
<gene>
    <name evidence="1" type="ORF">MARPO_0917s0001</name>
</gene>
<sequence>MSSPVKRNSSTPFSTAVNSFPWRMGIWRLRSEHSGPPGQRWYMETIGLQPPIIFVLGSSQTSDHCWRSDRVSVASLGKHKSEAWNCGKDPSRICIP</sequence>
<organism evidence="1 2">
    <name type="scientific">Marchantia polymorpha</name>
    <name type="common">Common liverwort</name>
    <name type="synonym">Marchantia aquatica</name>
    <dbReference type="NCBI Taxonomy" id="3197"/>
    <lineage>
        <taxon>Eukaryota</taxon>
        <taxon>Viridiplantae</taxon>
        <taxon>Streptophyta</taxon>
        <taxon>Embryophyta</taxon>
        <taxon>Marchantiophyta</taxon>
        <taxon>Marchantiopsida</taxon>
        <taxon>Marchantiidae</taxon>
        <taxon>Marchantiales</taxon>
        <taxon>Marchantiaceae</taxon>
        <taxon>Marchantia</taxon>
    </lineage>
</organism>
<reference evidence="2" key="1">
    <citation type="journal article" date="2017" name="Cell">
        <title>Insights into land plant evolution garnered from the Marchantia polymorpha genome.</title>
        <authorList>
            <person name="Bowman J.L."/>
            <person name="Kohchi T."/>
            <person name="Yamato K.T."/>
            <person name="Jenkins J."/>
            <person name="Shu S."/>
            <person name="Ishizaki K."/>
            <person name="Yamaoka S."/>
            <person name="Nishihama R."/>
            <person name="Nakamura Y."/>
            <person name="Berger F."/>
            <person name="Adam C."/>
            <person name="Aki S.S."/>
            <person name="Althoff F."/>
            <person name="Araki T."/>
            <person name="Arteaga-Vazquez M.A."/>
            <person name="Balasubrmanian S."/>
            <person name="Barry K."/>
            <person name="Bauer D."/>
            <person name="Boehm C.R."/>
            <person name="Briginshaw L."/>
            <person name="Caballero-Perez J."/>
            <person name="Catarino B."/>
            <person name="Chen F."/>
            <person name="Chiyoda S."/>
            <person name="Chovatia M."/>
            <person name="Davies K.M."/>
            <person name="Delmans M."/>
            <person name="Demura T."/>
            <person name="Dierschke T."/>
            <person name="Dolan L."/>
            <person name="Dorantes-Acosta A.E."/>
            <person name="Eklund D.M."/>
            <person name="Florent S.N."/>
            <person name="Flores-Sandoval E."/>
            <person name="Fujiyama A."/>
            <person name="Fukuzawa H."/>
            <person name="Galik B."/>
            <person name="Grimanelli D."/>
            <person name="Grimwood J."/>
            <person name="Grossniklaus U."/>
            <person name="Hamada T."/>
            <person name="Haseloff J."/>
            <person name="Hetherington A.J."/>
            <person name="Higo A."/>
            <person name="Hirakawa Y."/>
            <person name="Hundley H.N."/>
            <person name="Ikeda Y."/>
            <person name="Inoue K."/>
            <person name="Inoue S.I."/>
            <person name="Ishida S."/>
            <person name="Jia Q."/>
            <person name="Kakita M."/>
            <person name="Kanazawa T."/>
            <person name="Kawai Y."/>
            <person name="Kawashima T."/>
            <person name="Kennedy M."/>
            <person name="Kinose K."/>
            <person name="Kinoshita T."/>
            <person name="Kohara Y."/>
            <person name="Koide E."/>
            <person name="Komatsu K."/>
            <person name="Kopischke S."/>
            <person name="Kubo M."/>
            <person name="Kyozuka J."/>
            <person name="Lagercrantz U."/>
            <person name="Lin S.S."/>
            <person name="Lindquist E."/>
            <person name="Lipzen A.M."/>
            <person name="Lu C.W."/>
            <person name="De Luna E."/>
            <person name="Martienssen R.A."/>
            <person name="Minamino N."/>
            <person name="Mizutani M."/>
            <person name="Mizutani M."/>
            <person name="Mochizuki N."/>
            <person name="Monte I."/>
            <person name="Mosher R."/>
            <person name="Nagasaki H."/>
            <person name="Nakagami H."/>
            <person name="Naramoto S."/>
            <person name="Nishitani K."/>
            <person name="Ohtani M."/>
            <person name="Okamoto T."/>
            <person name="Okumura M."/>
            <person name="Phillips J."/>
            <person name="Pollak B."/>
            <person name="Reinders A."/>
            <person name="Rovekamp M."/>
            <person name="Sano R."/>
            <person name="Sawa S."/>
            <person name="Schmid M.W."/>
            <person name="Shirakawa M."/>
            <person name="Solano R."/>
            <person name="Spunde A."/>
            <person name="Suetsugu N."/>
            <person name="Sugano S."/>
            <person name="Sugiyama A."/>
            <person name="Sun R."/>
            <person name="Suzuki Y."/>
            <person name="Takenaka M."/>
            <person name="Takezawa D."/>
            <person name="Tomogane H."/>
            <person name="Tsuzuki M."/>
            <person name="Ueda T."/>
            <person name="Umeda M."/>
            <person name="Ward J.M."/>
            <person name="Watanabe Y."/>
            <person name="Yazaki K."/>
            <person name="Yokoyama R."/>
            <person name="Yoshitake Y."/>
            <person name="Yotsui I."/>
            <person name="Zachgo S."/>
            <person name="Schmutz J."/>
        </authorList>
    </citation>
    <scope>NUCLEOTIDE SEQUENCE [LARGE SCALE GENOMIC DNA]</scope>
    <source>
        <strain evidence="2">Tak-1</strain>
    </source>
</reference>
<evidence type="ECO:0000313" key="1">
    <source>
        <dbReference type="EMBL" id="PTQ26584.1"/>
    </source>
</evidence>
<accession>A0A2R6VYA6</accession>
<evidence type="ECO:0000313" key="2">
    <source>
        <dbReference type="Proteomes" id="UP000244005"/>
    </source>
</evidence>
<name>A0A2R6VYA6_MARPO</name>
<dbReference type="AlphaFoldDB" id="A0A2R6VYA6"/>
<dbReference type="Gramene" id="Mp1g23770.1">
    <property type="protein sequence ID" value="Mp1g23770.1.cds1"/>
    <property type="gene ID" value="Mp1g23770"/>
</dbReference>
<protein>
    <submittedName>
        <fullName evidence="1">Uncharacterized protein</fullName>
    </submittedName>
</protein>
<proteinExistence type="predicted"/>
<dbReference type="Proteomes" id="UP000244005">
    <property type="component" value="Unassembled WGS sequence"/>
</dbReference>
<keyword evidence="2" id="KW-1185">Reference proteome</keyword>